<feature type="transmembrane region" description="Helical" evidence="1">
    <location>
        <begin position="104"/>
        <end position="125"/>
    </location>
</feature>
<feature type="transmembrane region" description="Helical" evidence="1">
    <location>
        <begin position="21"/>
        <end position="41"/>
    </location>
</feature>
<dbReference type="CDD" id="cd03498">
    <property type="entry name" value="SQR_TypeB_2_TM"/>
    <property type="match status" value="1"/>
</dbReference>
<evidence type="ECO:0000313" key="3">
    <source>
        <dbReference type="Proteomes" id="UP000292424"/>
    </source>
</evidence>
<dbReference type="OrthoDB" id="9802842at2"/>
<dbReference type="Proteomes" id="UP000292424">
    <property type="component" value="Chromosome"/>
</dbReference>
<organism evidence="2 3">
    <name type="scientific">Rhizosphaericola mali</name>
    <dbReference type="NCBI Taxonomy" id="2545455"/>
    <lineage>
        <taxon>Bacteria</taxon>
        <taxon>Pseudomonadati</taxon>
        <taxon>Bacteroidota</taxon>
        <taxon>Chitinophagia</taxon>
        <taxon>Chitinophagales</taxon>
        <taxon>Chitinophagaceae</taxon>
        <taxon>Rhizosphaericola</taxon>
    </lineage>
</organism>
<dbReference type="InterPro" id="IPR011138">
    <property type="entry name" value="Cytochrome_b-558"/>
</dbReference>
<dbReference type="RefSeq" id="WP_131330187.1">
    <property type="nucleotide sequence ID" value="NZ_CP044016.1"/>
</dbReference>
<name>A0A5P2GCD6_9BACT</name>
<keyword evidence="3" id="KW-1185">Reference proteome</keyword>
<dbReference type="NCBIfam" id="TIGR02046">
    <property type="entry name" value="sdhC_b558_fam"/>
    <property type="match status" value="1"/>
</dbReference>
<keyword evidence="1" id="KW-0812">Transmembrane</keyword>
<feature type="transmembrane region" description="Helical" evidence="1">
    <location>
        <begin position="165"/>
        <end position="183"/>
    </location>
</feature>
<evidence type="ECO:0000256" key="1">
    <source>
        <dbReference type="SAM" id="Phobius"/>
    </source>
</evidence>
<gene>
    <name evidence="2" type="ORF">E0W69_011400</name>
</gene>
<dbReference type="KEGG" id="arac:E0W69_011400"/>
<dbReference type="InterPro" id="IPR034804">
    <property type="entry name" value="SQR/QFR_C/D"/>
</dbReference>
<sequence length="232" mass="26179">MTWKQVFTSSVGRKLTMGLTGIFLILFLLVHAGLNACIWVNDGGVTFNRAAHFMGDNIVPRILEIGLFLFLFLHIIQGLMLEASNRGKRGVAYNVAYGNRGSKWYSRSMAILGTLVLLFLILHWYDFFIPSRFGGMPETQITTKNGTVLEVHDVFTKMKETFSQLWVVVAYIIGCLALAYHLAHGFSSAFRSVGVFNKKYNKFLLCLGYTYSVIIPLAFAMMPISIHFGWIQ</sequence>
<proteinExistence type="predicted"/>
<feature type="transmembrane region" description="Helical" evidence="1">
    <location>
        <begin position="203"/>
        <end position="226"/>
    </location>
</feature>
<dbReference type="EMBL" id="CP044016">
    <property type="protein sequence ID" value="QES89241.1"/>
    <property type="molecule type" value="Genomic_DNA"/>
</dbReference>
<dbReference type="Gene3D" id="1.20.1300.10">
    <property type="entry name" value="Fumarate reductase/succinate dehydrogenase, transmembrane subunit"/>
    <property type="match status" value="1"/>
</dbReference>
<keyword evidence="1" id="KW-1133">Transmembrane helix</keyword>
<protein>
    <submittedName>
        <fullName evidence="2">Succinate dehydrogenase cytochrome b subunit</fullName>
    </submittedName>
</protein>
<reference evidence="2 3" key="1">
    <citation type="submission" date="2019-09" db="EMBL/GenBank/DDBJ databases">
        <title>Complete genome sequence of Arachidicoccus sp. B3-10 isolated from apple orchard soil.</title>
        <authorList>
            <person name="Kim H.S."/>
            <person name="Han K.-I."/>
            <person name="Suh M.K."/>
            <person name="Lee K.C."/>
            <person name="Eom M.K."/>
            <person name="Kim J.-S."/>
            <person name="Kang S.W."/>
            <person name="Sin Y."/>
            <person name="Lee J.-S."/>
        </authorList>
    </citation>
    <scope>NUCLEOTIDE SEQUENCE [LARGE SCALE GENOMIC DNA]</scope>
    <source>
        <strain evidence="2 3">B3-10</strain>
    </source>
</reference>
<feature type="transmembrane region" description="Helical" evidence="1">
    <location>
        <begin position="61"/>
        <end position="83"/>
    </location>
</feature>
<keyword evidence="1" id="KW-0472">Membrane</keyword>
<accession>A0A5P2GCD6</accession>
<dbReference type="SUPFAM" id="SSF81343">
    <property type="entry name" value="Fumarate reductase respiratory complex transmembrane subunits"/>
    <property type="match status" value="1"/>
</dbReference>
<dbReference type="AlphaFoldDB" id="A0A5P2GCD6"/>
<evidence type="ECO:0000313" key="2">
    <source>
        <dbReference type="EMBL" id="QES89241.1"/>
    </source>
</evidence>
<dbReference type="GO" id="GO:0016020">
    <property type="term" value="C:membrane"/>
    <property type="evidence" value="ECO:0007669"/>
    <property type="project" value="InterPro"/>
</dbReference>